<evidence type="ECO:0000313" key="1">
    <source>
        <dbReference type="EMBL" id="EZQ03228.1"/>
    </source>
</evidence>
<proteinExistence type="predicted"/>
<dbReference type="AlphaFoldDB" id="A0A031LK95"/>
<gene>
    <name evidence="1" type="ORF">CM19_09365</name>
</gene>
<organism evidence="1 2">
    <name type="scientific">Candidatus Acidianus copahuensis</name>
    <dbReference type="NCBI Taxonomy" id="1160895"/>
    <lineage>
        <taxon>Archaea</taxon>
        <taxon>Thermoproteota</taxon>
        <taxon>Thermoprotei</taxon>
        <taxon>Sulfolobales</taxon>
        <taxon>Sulfolobaceae</taxon>
        <taxon>Acidianus</taxon>
    </lineage>
</organism>
<name>A0A031LK95_9CREN</name>
<dbReference type="EMBL" id="JFZT01000048">
    <property type="protein sequence ID" value="EZQ03228.1"/>
    <property type="molecule type" value="Genomic_DNA"/>
</dbReference>
<keyword evidence="2" id="KW-1185">Reference proteome</keyword>
<accession>A0A031LK95</accession>
<dbReference type="Proteomes" id="UP000024332">
    <property type="component" value="Unassembled WGS sequence"/>
</dbReference>
<evidence type="ECO:0000313" key="2">
    <source>
        <dbReference type="Proteomes" id="UP000024332"/>
    </source>
</evidence>
<protein>
    <submittedName>
        <fullName evidence="1">Uncharacterized protein</fullName>
    </submittedName>
</protein>
<reference evidence="1 2" key="1">
    <citation type="submission" date="2014-03" db="EMBL/GenBank/DDBJ databases">
        <title>Draft genome sequence of the novel thermoacidophilic archaea Acidianus copahuensis ALE1 strain, isolated from Copahue volcanic area in Neuquen Argentina.</title>
        <authorList>
            <person name="Urbieta M.S."/>
            <person name="Rascovan N."/>
            <person name="Castro C."/>
            <person name="Revale S."/>
            <person name="Giaveno M.A."/>
            <person name="Vazquez M.P."/>
            <person name="Donati E.R."/>
        </authorList>
    </citation>
    <scope>NUCLEOTIDE SEQUENCE [LARGE SCALE GENOMIC DNA]</scope>
    <source>
        <strain evidence="1 2">ALE1</strain>
    </source>
</reference>
<comment type="caution">
    <text evidence="1">The sequence shown here is derived from an EMBL/GenBank/DDBJ whole genome shotgun (WGS) entry which is preliminary data.</text>
</comment>
<dbReference type="STRING" id="1160895.CM19_09365"/>
<sequence>MVRLVYVEISETIWKDSLKSSLLFDGKCVTQAVGFKPTEVILRQACFLFFKNFSRSNRKIRSPTILFLTLILGTDQVSEALRKTELVSNKTSYIVKCCLCDREMGKVRIQNDNERLVLTANALASV</sequence>